<evidence type="ECO:0000256" key="3">
    <source>
        <dbReference type="ARBA" id="ARBA00022771"/>
    </source>
</evidence>
<evidence type="ECO:0000256" key="1">
    <source>
        <dbReference type="ARBA" id="ARBA00022723"/>
    </source>
</evidence>
<evidence type="ECO:0000256" key="5">
    <source>
        <dbReference type="PROSITE-ProRule" id="PRU00449"/>
    </source>
</evidence>
<accession>A0AAW1CM92</accession>
<comment type="caution">
    <text evidence="7">The sequence shown here is derived from an EMBL/GenBank/DDBJ whole genome shotgun (WGS) entry which is preliminary data.</text>
</comment>
<keyword evidence="1" id="KW-0479">Metal-binding</keyword>
<dbReference type="GO" id="GO:0043161">
    <property type="term" value="P:proteasome-mediated ubiquitin-dependent protein catabolic process"/>
    <property type="evidence" value="ECO:0007669"/>
    <property type="project" value="TreeGrafter"/>
</dbReference>
<sequence>MELKQLGKHCTFEHCKQFDVLPFTCDACKKVYCKEHMSIYAHRCTEGASRDVRVPVCPLCKKPVSCPKGVKPDNAIKKHIDNDCQSDSGKRKVYKYNCSFKECKRREIIALKCKDCSLNYCLIHRHSDDHKCSGKDVRKRRQSLEKSVGKHASNNVYVQLCSYSRAVHDEEKSLPNACPCTCVCH</sequence>
<dbReference type="InterPro" id="IPR000058">
    <property type="entry name" value="Znf_AN1"/>
</dbReference>
<dbReference type="AlphaFoldDB" id="A0AAW1CM92"/>
<evidence type="ECO:0000256" key="2">
    <source>
        <dbReference type="ARBA" id="ARBA00022737"/>
    </source>
</evidence>
<evidence type="ECO:0000313" key="8">
    <source>
        <dbReference type="Proteomes" id="UP001461498"/>
    </source>
</evidence>
<dbReference type="GO" id="GO:0045047">
    <property type="term" value="P:protein targeting to ER"/>
    <property type="evidence" value="ECO:0007669"/>
    <property type="project" value="TreeGrafter"/>
</dbReference>
<dbReference type="SUPFAM" id="SSF118310">
    <property type="entry name" value="AN1-like Zinc finger"/>
    <property type="match status" value="2"/>
</dbReference>
<dbReference type="PROSITE" id="PS51039">
    <property type="entry name" value="ZF_AN1"/>
    <property type="match status" value="2"/>
</dbReference>
<keyword evidence="8" id="KW-1185">Reference proteome</keyword>
<dbReference type="GO" id="GO:0008270">
    <property type="term" value="F:zinc ion binding"/>
    <property type="evidence" value="ECO:0007669"/>
    <property type="project" value="UniProtKB-KW"/>
</dbReference>
<evidence type="ECO:0000256" key="4">
    <source>
        <dbReference type="ARBA" id="ARBA00022833"/>
    </source>
</evidence>
<keyword evidence="2" id="KW-0677">Repeat</keyword>
<name>A0AAW1CM92_9HEMI</name>
<proteinExistence type="predicted"/>
<dbReference type="Proteomes" id="UP001461498">
    <property type="component" value="Unassembled WGS sequence"/>
</dbReference>
<dbReference type="PANTHER" id="PTHR14677">
    <property type="entry name" value="ARSENITE INDUCUBLE RNA ASSOCIATED PROTEIN AIP-1-RELATED"/>
    <property type="match status" value="1"/>
</dbReference>
<feature type="domain" description="AN1-type" evidence="6">
    <location>
        <begin position="92"/>
        <end position="140"/>
    </location>
</feature>
<dbReference type="PANTHER" id="PTHR14677:SF20">
    <property type="entry name" value="ZINC FINGER AN1-TYPE CONTAINING 2A-RELATED"/>
    <property type="match status" value="1"/>
</dbReference>
<dbReference type="Gene3D" id="4.10.1110.10">
    <property type="entry name" value="AN1-like Zinc finger"/>
    <property type="match status" value="2"/>
</dbReference>
<dbReference type="EMBL" id="JAPXFL010000011">
    <property type="protein sequence ID" value="KAK9499541.1"/>
    <property type="molecule type" value="Genomic_DNA"/>
</dbReference>
<organism evidence="7 8">
    <name type="scientific">Rhynocoris fuscipes</name>
    <dbReference type="NCBI Taxonomy" id="488301"/>
    <lineage>
        <taxon>Eukaryota</taxon>
        <taxon>Metazoa</taxon>
        <taxon>Ecdysozoa</taxon>
        <taxon>Arthropoda</taxon>
        <taxon>Hexapoda</taxon>
        <taxon>Insecta</taxon>
        <taxon>Pterygota</taxon>
        <taxon>Neoptera</taxon>
        <taxon>Paraneoptera</taxon>
        <taxon>Hemiptera</taxon>
        <taxon>Heteroptera</taxon>
        <taxon>Panheteroptera</taxon>
        <taxon>Cimicomorpha</taxon>
        <taxon>Reduviidae</taxon>
        <taxon>Harpactorinae</taxon>
        <taxon>Harpactorini</taxon>
        <taxon>Rhynocoris</taxon>
    </lineage>
</organism>
<evidence type="ECO:0000313" key="7">
    <source>
        <dbReference type="EMBL" id="KAK9499541.1"/>
    </source>
</evidence>
<dbReference type="Pfam" id="PF25403">
    <property type="entry name" value="zf-C2H2_ZFAND2"/>
    <property type="match status" value="1"/>
</dbReference>
<keyword evidence="3 5" id="KW-0863">Zinc-finger</keyword>
<dbReference type="InterPro" id="IPR035896">
    <property type="entry name" value="AN1-like_Znf"/>
</dbReference>
<reference evidence="7 8" key="1">
    <citation type="submission" date="2022-12" db="EMBL/GenBank/DDBJ databases">
        <title>Chromosome-level genome assembly of true bugs.</title>
        <authorList>
            <person name="Ma L."/>
            <person name="Li H."/>
        </authorList>
    </citation>
    <scope>NUCLEOTIDE SEQUENCE [LARGE SCALE GENOMIC DNA]</scope>
    <source>
        <strain evidence="7">Lab_2022b</strain>
    </source>
</reference>
<keyword evidence="4" id="KW-0862">Zinc</keyword>
<dbReference type="GO" id="GO:0005783">
    <property type="term" value="C:endoplasmic reticulum"/>
    <property type="evidence" value="ECO:0007669"/>
    <property type="project" value="TreeGrafter"/>
</dbReference>
<dbReference type="Pfam" id="PF01428">
    <property type="entry name" value="zf-AN1"/>
    <property type="match status" value="2"/>
</dbReference>
<protein>
    <recommendedName>
        <fullName evidence="6">AN1-type domain-containing protein</fullName>
    </recommendedName>
</protein>
<evidence type="ECO:0000259" key="6">
    <source>
        <dbReference type="PROSITE" id="PS51039"/>
    </source>
</evidence>
<dbReference type="SMART" id="SM00154">
    <property type="entry name" value="ZnF_AN1"/>
    <property type="match status" value="2"/>
</dbReference>
<gene>
    <name evidence="7" type="ORF">O3M35_002562</name>
</gene>
<feature type="domain" description="AN1-type" evidence="6">
    <location>
        <begin position="4"/>
        <end position="52"/>
    </location>
</feature>
<dbReference type="InterPro" id="IPR057357">
    <property type="entry name" value="Znf-C2H2_ZFAND2A/B"/>
</dbReference>